<dbReference type="Pfam" id="PF00067">
    <property type="entry name" value="p450"/>
    <property type="match status" value="1"/>
</dbReference>
<dbReference type="SUPFAM" id="SSF56112">
    <property type="entry name" value="Protein kinase-like (PK-like)"/>
    <property type="match status" value="1"/>
</dbReference>
<comment type="cofactor">
    <cofactor evidence="1 8">
        <name>heme</name>
        <dbReference type="ChEBI" id="CHEBI:30413"/>
    </cofactor>
</comment>
<dbReference type="GO" id="GO:0020037">
    <property type="term" value="F:heme binding"/>
    <property type="evidence" value="ECO:0007669"/>
    <property type="project" value="InterPro"/>
</dbReference>
<gene>
    <name evidence="10" type="ORF">CPLU01_12081</name>
</gene>
<dbReference type="InterPro" id="IPR050121">
    <property type="entry name" value="Cytochrome_P450_monoxygenase"/>
</dbReference>
<proteinExistence type="inferred from homology"/>
<accession>A0A8H6JZU9</accession>
<evidence type="ECO:0000256" key="4">
    <source>
        <dbReference type="ARBA" id="ARBA00022723"/>
    </source>
</evidence>
<evidence type="ECO:0000259" key="9">
    <source>
        <dbReference type="Pfam" id="PF01636"/>
    </source>
</evidence>
<dbReference type="PRINTS" id="PR00385">
    <property type="entry name" value="P450"/>
</dbReference>
<dbReference type="PRINTS" id="PR00463">
    <property type="entry name" value="EP450I"/>
</dbReference>
<name>A0A8H6JZU9_9PEZI</name>
<dbReference type="Proteomes" id="UP000654918">
    <property type="component" value="Unassembled WGS sequence"/>
</dbReference>
<reference evidence="10" key="1">
    <citation type="journal article" date="2020" name="Phytopathology">
        <title>Genome Sequence Resources of Colletotrichum truncatum, C. plurivorum, C. musicola, and C. sojae: Four Species Pathogenic to Soybean (Glycine max).</title>
        <authorList>
            <person name="Rogerio F."/>
            <person name="Boufleur T.R."/>
            <person name="Ciampi-Guillardi M."/>
            <person name="Sukno S.A."/>
            <person name="Thon M.R."/>
            <person name="Massola Junior N.S."/>
            <person name="Baroncelli R."/>
        </authorList>
    </citation>
    <scope>NUCLEOTIDE SEQUENCE</scope>
    <source>
        <strain evidence="10">LFN00145</strain>
    </source>
</reference>
<organism evidence="10 11">
    <name type="scientific">Colletotrichum plurivorum</name>
    <dbReference type="NCBI Taxonomy" id="2175906"/>
    <lineage>
        <taxon>Eukaryota</taxon>
        <taxon>Fungi</taxon>
        <taxon>Dikarya</taxon>
        <taxon>Ascomycota</taxon>
        <taxon>Pezizomycotina</taxon>
        <taxon>Sordariomycetes</taxon>
        <taxon>Hypocreomycetidae</taxon>
        <taxon>Glomerellales</taxon>
        <taxon>Glomerellaceae</taxon>
        <taxon>Colletotrichum</taxon>
        <taxon>Colletotrichum orchidearum species complex</taxon>
    </lineage>
</organism>
<keyword evidence="4 8" id="KW-0479">Metal-binding</keyword>
<dbReference type="PROSITE" id="PS00086">
    <property type="entry name" value="CYTOCHROME_P450"/>
    <property type="match status" value="1"/>
</dbReference>
<dbReference type="PANTHER" id="PTHR24305">
    <property type="entry name" value="CYTOCHROME P450"/>
    <property type="match status" value="1"/>
</dbReference>
<comment type="caution">
    <text evidence="10">The sequence shown here is derived from an EMBL/GenBank/DDBJ whole genome shotgun (WGS) entry which is preliminary data.</text>
</comment>
<dbReference type="AlphaFoldDB" id="A0A8H6JZU9"/>
<evidence type="ECO:0000313" key="11">
    <source>
        <dbReference type="Proteomes" id="UP000654918"/>
    </source>
</evidence>
<dbReference type="GO" id="GO:0016705">
    <property type="term" value="F:oxidoreductase activity, acting on paired donors, with incorporation or reduction of molecular oxygen"/>
    <property type="evidence" value="ECO:0007669"/>
    <property type="project" value="InterPro"/>
</dbReference>
<evidence type="ECO:0000256" key="7">
    <source>
        <dbReference type="ARBA" id="ARBA00023033"/>
    </source>
</evidence>
<dbReference type="GO" id="GO:0004497">
    <property type="term" value="F:monooxygenase activity"/>
    <property type="evidence" value="ECO:0007669"/>
    <property type="project" value="UniProtKB-KW"/>
</dbReference>
<dbReference type="InterPro" id="IPR017972">
    <property type="entry name" value="Cyt_P450_CS"/>
</dbReference>
<dbReference type="InterPro" id="IPR011009">
    <property type="entry name" value="Kinase-like_dom_sf"/>
</dbReference>
<dbReference type="PANTHER" id="PTHR24305:SF230">
    <property type="entry name" value="P450, PUTATIVE (EUROFUNG)-RELATED"/>
    <property type="match status" value="1"/>
</dbReference>
<evidence type="ECO:0000256" key="3">
    <source>
        <dbReference type="ARBA" id="ARBA00022617"/>
    </source>
</evidence>
<dbReference type="InterPro" id="IPR001128">
    <property type="entry name" value="Cyt_P450"/>
</dbReference>
<keyword evidence="5" id="KW-0560">Oxidoreductase</keyword>
<evidence type="ECO:0000256" key="5">
    <source>
        <dbReference type="ARBA" id="ARBA00023002"/>
    </source>
</evidence>
<dbReference type="GO" id="GO:0005506">
    <property type="term" value="F:iron ion binding"/>
    <property type="evidence" value="ECO:0007669"/>
    <property type="project" value="InterPro"/>
</dbReference>
<sequence length="929" mass="106310">MGGRAVEILAPQRGAFNVYYRIRFADGADATIRFPMPAYFRYAEENLLAEVAVMRYISNNTTIPLPFILHHDMKEESPGGLGPFVIMEWVENAGDVVDVLNTPGLDYKDPPVFDPHIDEEKLEHMYDQMADVLLQLSKCKFPVIGSLSSQDGEGDQVPTKRPLSLNISQVANFGRVPHFQLPSITTTFTSSSEYYFALANMHLQQLSFQRNQAIDSAEDCRKKYIARQLFRKLASESQLADPEFDQGPFPLWCDDLRPANVLVDKDHKIAAVIDWEFTYAAPAEISFSPPWWLRLKAPKDWGAGLDDWVATYEPRLATFLRALEAKEKELIEQGLLEPSDVLSTRLRENWESGRFWIAYAARRTWAVDGIYWKFLDERFFGKNESGLLKERLELLSPGQVHAMEDFVKRKLEEKEDCTLVDWYEPGAESKLPPDILSLASYFIILRPLYNIFFHPLRKYPGPKLFAASSLPYGFCYVRGTWYRKNKELHDTYGPIVRIGPGELSFTCPEAWEDVYGRYIPGKRKENPKPVWFCGPDEHDMIGASLGDHGRMRRVLAPGFTAAAMSNQEPLIKAHVDLLMSRLSEMCASGKNSDGKGGTVVNVLQWFTYCTFDIIGDLAFGEPFGCLRDSMLHPWLQLIFANIYVTHVFLLCKRIPFFYLFLPLKTTFQLQKDFNNHATALKAVIERRRALPTKRHDFMEVMISSPNKRVYMTEEEIFKNAVLLTGGGAETAASALSGMMYILSKQPDIKRKLVDELHHAFATESEITMKSVGKLTYTGAFVEEGLRYYPPAPNAMWRTTPPEGNTILGDFIPGNRQTILGIPHRVAYRSERNWKHADEFHPERWLPDELRPAEFDGDRRDVFHPFSYGPRSCIATSLASAEIRYILARFLWNFDVDRTQQSQGWMENQKAYLVWDKPPLPLSLKPVEKV</sequence>
<keyword evidence="6 8" id="KW-0408">Iron</keyword>
<dbReference type="EMBL" id="WIGO01000239">
    <property type="protein sequence ID" value="KAF6822344.1"/>
    <property type="molecule type" value="Genomic_DNA"/>
</dbReference>
<feature type="binding site" description="axial binding residue" evidence="8">
    <location>
        <position position="872"/>
    </location>
    <ligand>
        <name>heme</name>
        <dbReference type="ChEBI" id="CHEBI:30413"/>
    </ligand>
    <ligandPart>
        <name>Fe</name>
        <dbReference type="ChEBI" id="CHEBI:18248"/>
    </ligandPart>
</feature>
<dbReference type="Gene3D" id="3.90.1200.10">
    <property type="match status" value="1"/>
</dbReference>
<keyword evidence="11" id="KW-1185">Reference proteome</keyword>
<evidence type="ECO:0000256" key="8">
    <source>
        <dbReference type="PIRSR" id="PIRSR602401-1"/>
    </source>
</evidence>
<dbReference type="Pfam" id="PF01636">
    <property type="entry name" value="APH"/>
    <property type="match status" value="1"/>
</dbReference>
<dbReference type="InterPro" id="IPR002401">
    <property type="entry name" value="Cyt_P450_E_grp-I"/>
</dbReference>
<evidence type="ECO:0000256" key="1">
    <source>
        <dbReference type="ARBA" id="ARBA00001971"/>
    </source>
</evidence>
<feature type="domain" description="Aminoglycoside phosphotransferase" evidence="9">
    <location>
        <begin position="20"/>
        <end position="282"/>
    </location>
</feature>
<dbReference type="InterPro" id="IPR036396">
    <property type="entry name" value="Cyt_P450_sf"/>
</dbReference>
<evidence type="ECO:0000313" key="10">
    <source>
        <dbReference type="EMBL" id="KAF6822344.1"/>
    </source>
</evidence>
<protein>
    <submittedName>
        <fullName evidence="10">Cytochrome p450</fullName>
    </submittedName>
</protein>
<dbReference type="InterPro" id="IPR002575">
    <property type="entry name" value="Aminoglycoside_PTrfase"/>
</dbReference>
<evidence type="ECO:0000256" key="2">
    <source>
        <dbReference type="ARBA" id="ARBA00010617"/>
    </source>
</evidence>
<keyword evidence="7" id="KW-0503">Monooxygenase</keyword>
<keyword evidence="3 8" id="KW-0349">Heme</keyword>
<dbReference type="Gene3D" id="1.10.630.10">
    <property type="entry name" value="Cytochrome P450"/>
    <property type="match status" value="1"/>
</dbReference>
<dbReference type="CDD" id="cd11058">
    <property type="entry name" value="CYP60B-like"/>
    <property type="match status" value="1"/>
</dbReference>
<evidence type="ECO:0000256" key="6">
    <source>
        <dbReference type="ARBA" id="ARBA00023004"/>
    </source>
</evidence>
<dbReference type="SUPFAM" id="SSF48264">
    <property type="entry name" value="Cytochrome P450"/>
    <property type="match status" value="1"/>
</dbReference>
<comment type="similarity">
    <text evidence="2">Belongs to the cytochrome P450 family.</text>
</comment>